<gene>
    <name evidence="2" type="ORF">B296_00054930</name>
</gene>
<organism evidence="2 3">
    <name type="scientific">Ensete ventricosum</name>
    <name type="common">Abyssinian banana</name>
    <name type="synonym">Musa ensete</name>
    <dbReference type="NCBI Taxonomy" id="4639"/>
    <lineage>
        <taxon>Eukaryota</taxon>
        <taxon>Viridiplantae</taxon>
        <taxon>Streptophyta</taxon>
        <taxon>Embryophyta</taxon>
        <taxon>Tracheophyta</taxon>
        <taxon>Spermatophyta</taxon>
        <taxon>Magnoliopsida</taxon>
        <taxon>Liliopsida</taxon>
        <taxon>Zingiberales</taxon>
        <taxon>Musaceae</taxon>
        <taxon>Ensete</taxon>
    </lineage>
</organism>
<reference evidence="2 3" key="1">
    <citation type="journal article" date="2014" name="Agronomy (Basel)">
        <title>A Draft Genome Sequence for Ensete ventricosum, the Drought-Tolerant Tree Against Hunger.</title>
        <authorList>
            <person name="Harrison J."/>
            <person name="Moore K.A."/>
            <person name="Paszkiewicz K."/>
            <person name="Jones T."/>
            <person name="Grant M."/>
            <person name="Ambacheew D."/>
            <person name="Muzemil S."/>
            <person name="Studholme D.J."/>
        </authorList>
    </citation>
    <scope>NUCLEOTIDE SEQUENCE [LARGE SCALE GENOMIC DNA]</scope>
</reference>
<dbReference type="AlphaFoldDB" id="A0A426X803"/>
<evidence type="ECO:0000313" key="2">
    <source>
        <dbReference type="EMBL" id="RRT35613.1"/>
    </source>
</evidence>
<sequence length="103" mass="10865">MEVPLLVKDDAAAVKHEEDCLMQDATLMRRDQPAGCVRRDKTPVVPEGRSDMKKRAMSKIYCLSAGSNGTLGRLVTAGANVVGALAEPETGEVAGVGNRSPAK</sequence>
<dbReference type="EMBL" id="AMZH03024773">
    <property type="protein sequence ID" value="RRT35613.1"/>
    <property type="molecule type" value="Genomic_DNA"/>
</dbReference>
<evidence type="ECO:0000256" key="1">
    <source>
        <dbReference type="SAM" id="MobiDB-lite"/>
    </source>
</evidence>
<comment type="caution">
    <text evidence="2">The sequence shown here is derived from an EMBL/GenBank/DDBJ whole genome shotgun (WGS) entry which is preliminary data.</text>
</comment>
<evidence type="ECO:0000313" key="3">
    <source>
        <dbReference type="Proteomes" id="UP000287651"/>
    </source>
</evidence>
<dbReference type="Proteomes" id="UP000287651">
    <property type="component" value="Unassembled WGS sequence"/>
</dbReference>
<protein>
    <submittedName>
        <fullName evidence="2">Uncharacterized protein</fullName>
    </submittedName>
</protein>
<name>A0A426X803_ENSVE</name>
<feature type="region of interest" description="Disordered" evidence="1">
    <location>
        <begin position="32"/>
        <end position="51"/>
    </location>
</feature>
<accession>A0A426X803</accession>
<proteinExistence type="predicted"/>